<dbReference type="SUPFAM" id="SSF49265">
    <property type="entry name" value="Fibronectin type III"/>
    <property type="match status" value="1"/>
</dbReference>
<dbReference type="InterPro" id="IPR036116">
    <property type="entry name" value="FN3_sf"/>
</dbReference>
<dbReference type="Pfam" id="PF07581">
    <property type="entry name" value="Glug"/>
    <property type="match status" value="4"/>
</dbReference>
<dbReference type="SUPFAM" id="SSF89372">
    <property type="entry name" value="Fucose-specific lectin"/>
    <property type="match status" value="1"/>
</dbReference>
<dbReference type="InterPro" id="IPR044060">
    <property type="entry name" value="Bacterial_rp_domain"/>
</dbReference>
<evidence type="ECO:0000256" key="1">
    <source>
        <dbReference type="ARBA" id="ARBA00022729"/>
    </source>
</evidence>
<name>A0A3G1L052_FORW1</name>
<protein>
    <recommendedName>
        <fullName evidence="2">Fibronectin type-III domain-containing protein</fullName>
    </recommendedName>
</protein>
<dbReference type="KEGG" id="fwa:DCMF_28470"/>
<evidence type="ECO:0000259" key="2">
    <source>
        <dbReference type="PROSITE" id="PS50853"/>
    </source>
</evidence>
<dbReference type="SMART" id="SM00060">
    <property type="entry name" value="FN3"/>
    <property type="match status" value="1"/>
</dbReference>
<gene>
    <name evidence="3" type="ORF">DCMF_28470</name>
</gene>
<dbReference type="Gene3D" id="2.160.20.110">
    <property type="match status" value="1"/>
</dbReference>
<accession>A0A3G1L052</accession>
<dbReference type="PROSITE" id="PS50853">
    <property type="entry name" value="FN3"/>
    <property type="match status" value="1"/>
</dbReference>
<keyword evidence="4" id="KW-1185">Reference proteome</keyword>
<dbReference type="Gene3D" id="2.60.40.10">
    <property type="entry name" value="Immunoglobulins"/>
    <property type="match status" value="1"/>
</dbReference>
<evidence type="ECO:0000313" key="4">
    <source>
        <dbReference type="Proteomes" id="UP000323521"/>
    </source>
</evidence>
<proteinExistence type="predicted"/>
<keyword evidence="1" id="KW-0732">Signal</keyword>
<dbReference type="InterPro" id="IPR013783">
    <property type="entry name" value="Ig-like_fold"/>
</dbReference>
<feature type="domain" description="Fibronectin type-III" evidence="2">
    <location>
        <begin position="1336"/>
        <end position="1439"/>
    </location>
</feature>
<reference evidence="3 4" key="1">
    <citation type="submission" date="2016-10" db="EMBL/GenBank/DDBJ databases">
        <title>Complete Genome Sequence of Peptococcaceae strain DCMF.</title>
        <authorList>
            <person name="Edwards R.J."/>
            <person name="Holland S.I."/>
            <person name="Deshpande N.P."/>
            <person name="Wong Y.K."/>
            <person name="Ertan H."/>
            <person name="Manefield M."/>
            <person name="Russell T.L."/>
            <person name="Lee M.J."/>
        </authorList>
    </citation>
    <scope>NUCLEOTIDE SEQUENCE [LARGE SCALE GENOMIC DNA]</scope>
    <source>
        <strain evidence="3 4">DCMF</strain>
    </source>
</reference>
<dbReference type="InterPro" id="IPR011493">
    <property type="entry name" value="GLUG"/>
</dbReference>
<dbReference type="EMBL" id="CP017634">
    <property type="protein sequence ID" value="ATW28166.1"/>
    <property type="molecule type" value="Genomic_DNA"/>
</dbReference>
<evidence type="ECO:0000313" key="3">
    <source>
        <dbReference type="EMBL" id="ATW28166.1"/>
    </source>
</evidence>
<dbReference type="Pfam" id="PF18998">
    <property type="entry name" value="Flg_new_2"/>
    <property type="match status" value="1"/>
</dbReference>
<dbReference type="Proteomes" id="UP000323521">
    <property type="component" value="Chromosome"/>
</dbReference>
<dbReference type="Pfam" id="PF13205">
    <property type="entry name" value="Big_5"/>
    <property type="match status" value="1"/>
</dbReference>
<dbReference type="InterPro" id="IPR032812">
    <property type="entry name" value="SbsA_Ig"/>
</dbReference>
<dbReference type="OrthoDB" id="9757737at2"/>
<dbReference type="InterPro" id="IPR003961">
    <property type="entry name" value="FN3_dom"/>
</dbReference>
<dbReference type="CDD" id="cd00063">
    <property type="entry name" value="FN3"/>
    <property type="match status" value="1"/>
</dbReference>
<sequence length="1796" mass="185710">MYGYEIRKNLFPRTGPVLVAAVLLWLAWGGLCPNAALAYSGGDGSSGDPYQINTVANLEQVGTDAANGETDGKYYKLMNNLDLGGVASWTPIGAEASHPFRGNFDGNSHVIRNLSIGGTGGANIGLFGYTSPTAEIKNLGLENVDIDLDNGQYVGGLAGQNKGNISGCFVTGKVRTGNGIVIGGLVGLNYGGRISHSHSTTDVAGTAIVGGLAGGNTLGNISDCCATGNVSATNYPTGETGAGGLVGANSGGTISGCYATGNVSGQGDGVGGLVGGNGNDDSTGSQGNISNCYATGNISNTGTGTGGLVGGNDTGSTISNCYATGTVSSTGQGSGALVGGNSGIIGSSSALTGGPSLVGYSDGTVTGSSLKSSANLRKQATFSGWNFNTVWGIMEDRGYPYLAGVTEAPAVIGTSPADGAAGVSSDQFISITFSEKIQAGTGINGVTFNGIAIGYDYSISGNVLTINLASSLEDGDYTVTVPAAAVESLQAVPLAADYSFSFTTSPPVQYTLTVIKVGNGTVTPDIGDHLYDEGTAVHLAAEPAPGWTFSGWSGDVDAGGSTVAMDGNKNVTATFVENAVTHTITASAGTGGSISPEGEVLVNDGASRAFNIQAGSGYIIVDVLVDGISQGRISSYTFSNVTADHTIEARFESGFEITANTSWSAITAGSCPGGQPALSDTVIIQNNATLTVDVVDGLAGTIQLGGAGASGGAGTLRFLAGKTITVNSLLFGNGDNAGNVDMSAGGTLKISGSITNINYYGTWIHGTGTVDYCGGDQTVQGRNYYNLVTSGSGTKTLTNDMASIYGNLTVGSGTTLYLDNSSANHNTPTSTGTLTLQDNATLLINSGNLFPANYITYSLASGSTVNYNRLGIQNIAARTYGNLTTSGSGTKTLQGNTVVNGNLTIGAGTTLDTRQNYGYSLTVRGDWTNNGSFTAWTSTVTLDGAAIHSLGGSAVTSFNNLTLSDTVNASQNFNAGGSGTGALTVNTGAVLNPAADVVINGSGPRGTLTGSGTIKVTRTTGQQHMYNQYYMSTFSLTGLTVEYAASGNQDVWYPGNSYGNLVLSSGGTKKPLWPLTVYGNLTIGGGVTLNQNGMDITLGGNWTNNGSLTASNNAVTLNGAGVQEMTGSTTFRRLTLNNAAGLTIHSDVTITNTLTLTSGKITTGTNKVILSYASGTISGANSNNYIVGGLQKIIAAGATTRTFEVGTATNYNPVTVAFGNVATAGNLVVKATAGDHPNIGTSTIDPSKNVNVYWTLINSGTVFDSFGAIFNFTAGNIDAGASTGSFIIGKYDGSAWTYPDISARNATSTQATGMTSLSDFVLGEGREGDITAPEVADSTIRTSGLSDTSVTLSWNKATDDVSAQSALQYMVYRSDSNHIDTVVNIEANGTAVGSYAADINTKQITGLTAGTTYYFNVVVKDEAGNKTAYTMKEVTTCASIDGGGLNYESANWAITPSMAVYDEHLYTAWVENTNEHTQIRVKKYDGAAWSPADSGSLNMDSGKNAYNPVLCGFNGSLYLAWYEDPGSNKLYQVYIRKYAGGTSWDEGVKLSYSDYKAFNVKLKVYDNTLCAVWVENNGTRNQIRAKMTSNGSAWETADGNNTLNYNPADHVTIPSAEVYDDALYVAWSEKGKIRLRKYDGSWSGADDGSLNYDDSKTAHVPILLNNGSLYLIWLEQNASDIYQVRAQKYNGTSWAPAGSDSLNDDESQGASMLNGTVYHGTLYAAWTENGKVRIKTYDEDEETWVPSGDGNINYDASKASSGLTFMEYQEKLYISWKESNESSVEQIRVKVYQGGE</sequence>
<dbReference type="RefSeq" id="WP_148137578.1">
    <property type="nucleotide sequence ID" value="NZ_CP017634.1"/>
</dbReference>
<organism evidence="3 4">
    <name type="scientific">Formimonas warabiya</name>
    <dbReference type="NCBI Taxonomy" id="1761012"/>
    <lineage>
        <taxon>Bacteria</taxon>
        <taxon>Bacillati</taxon>
        <taxon>Bacillota</taxon>
        <taxon>Clostridia</taxon>
        <taxon>Eubacteriales</taxon>
        <taxon>Peptococcaceae</taxon>
        <taxon>Candidatus Formimonas</taxon>
    </lineage>
</organism>